<feature type="transmembrane region" description="Helical" evidence="8">
    <location>
        <begin position="1676"/>
        <end position="1695"/>
    </location>
</feature>
<protein>
    <submittedName>
        <fullName evidence="11">Uncharacterized protein</fullName>
    </submittedName>
</protein>
<dbReference type="PROSITE" id="PS50850">
    <property type="entry name" value="MFS"/>
    <property type="match status" value="1"/>
</dbReference>
<feature type="transmembrane region" description="Helical" evidence="8">
    <location>
        <begin position="18"/>
        <end position="37"/>
    </location>
</feature>
<dbReference type="CDD" id="cd00041">
    <property type="entry name" value="CUB"/>
    <property type="match status" value="5"/>
</dbReference>
<feature type="domain" description="CUB" evidence="9">
    <location>
        <begin position="203"/>
        <end position="333"/>
    </location>
</feature>
<dbReference type="InterPro" id="IPR011701">
    <property type="entry name" value="MFS"/>
</dbReference>
<organism evidence="11 12">
    <name type="scientific">Dermatophagoides pteronyssinus</name>
    <name type="common">European house dust mite</name>
    <dbReference type="NCBI Taxonomy" id="6956"/>
    <lineage>
        <taxon>Eukaryota</taxon>
        <taxon>Metazoa</taxon>
        <taxon>Ecdysozoa</taxon>
        <taxon>Arthropoda</taxon>
        <taxon>Chelicerata</taxon>
        <taxon>Arachnida</taxon>
        <taxon>Acari</taxon>
        <taxon>Acariformes</taxon>
        <taxon>Sarcoptiformes</taxon>
        <taxon>Astigmata</taxon>
        <taxon>Psoroptidia</taxon>
        <taxon>Analgoidea</taxon>
        <taxon>Pyroglyphidae</taxon>
        <taxon>Dermatophagoidinae</taxon>
        <taxon>Dermatophagoides</taxon>
    </lineage>
</organism>
<dbReference type="PANTHER" id="PTHR11662:SF399">
    <property type="entry name" value="FI19708P1-RELATED"/>
    <property type="match status" value="1"/>
</dbReference>
<feature type="compositionally biased region" description="Polar residues" evidence="7">
    <location>
        <begin position="145"/>
        <end position="161"/>
    </location>
</feature>
<evidence type="ECO:0000256" key="4">
    <source>
        <dbReference type="ARBA" id="ARBA00023136"/>
    </source>
</evidence>
<evidence type="ECO:0000256" key="8">
    <source>
        <dbReference type="SAM" id="Phobius"/>
    </source>
</evidence>
<evidence type="ECO:0000313" key="11">
    <source>
        <dbReference type="EMBL" id="KAH9426210.1"/>
    </source>
</evidence>
<dbReference type="InterPro" id="IPR035914">
    <property type="entry name" value="Sperma_CUB_dom_sf"/>
</dbReference>
<feature type="compositionally biased region" description="Low complexity" evidence="7">
    <location>
        <begin position="108"/>
        <end position="131"/>
    </location>
</feature>
<feature type="transmembrane region" description="Helical" evidence="8">
    <location>
        <begin position="1840"/>
        <end position="1862"/>
    </location>
</feature>
<keyword evidence="12" id="KW-1185">Reference proteome</keyword>
<dbReference type="InterPro" id="IPR000859">
    <property type="entry name" value="CUB_dom"/>
</dbReference>
<evidence type="ECO:0000256" key="1">
    <source>
        <dbReference type="ARBA" id="ARBA00004141"/>
    </source>
</evidence>
<proteinExistence type="predicted"/>
<evidence type="ECO:0000259" key="9">
    <source>
        <dbReference type="PROSITE" id="PS01180"/>
    </source>
</evidence>
<feature type="region of interest" description="Disordered" evidence="7">
    <location>
        <begin position="439"/>
        <end position="467"/>
    </location>
</feature>
<feature type="region of interest" description="Disordered" evidence="7">
    <location>
        <begin position="108"/>
        <end position="161"/>
    </location>
</feature>
<feature type="transmembrane region" description="Helical" evidence="8">
    <location>
        <begin position="1739"/>
        <end position="1758"/>
    </location>
</feature>
<feature type="transmembrane region" description="Helical" evidence="8">
    <location>
        <begin position="1909"/>
        <end position="1929"/>
    </location>
</feature>
<feature type="domain" description="CUB" evidence="9">
    <location>
        <begin position="672"/>
        <end position="789"/>
    </location>
</feature>
<evidence type="ECO:0000256" key="3">
    <source>
        <dbReference type="ARBA" id="ARBA00022989"/>
    </source>
</evidence>
<feature type="transmembrane region" description="Helical" evidence="8">
    <location>
        <begin position="1874"/>
        <end position="1897"/>
    </location>
</feature>
<feature type="transmembrane region" description="Helical" evidence="8">
    <location>
        <begin position="1582"/>
        <end position="1601"/>
    </location>
</feature>
<dbReference type="Gene3D" id="2.60.120.290">
    <property type="entry name" value="Spermadhesin, CUB domain"/>
    <property type="match status" value="6"/>
</dbReference>
<dbReference type="SUPFAM" id="SSF49854">
    <property type="entry name" value="Spermadhesin, CUB domain"/>
    <property type="match status" value="6"/>
</dbReference>
<feature type="transmembrane region" description="Helical" evidence="8">
    <location>
        <begin position="1646"/>
        <end position="1664"/>
    </location>
</feature>
<evidence type="ECO:0000256" key="5">
    <source>
        <dbReference type="ARBA" id="ARBA00023157"/>
    </source>
</evidence>
<name>A0ABQ8JUS0_DERPT</name>
<comment type="caution">
    <text evidence="6">Lacks conserved residue(s) required for the propagation of feature annotation.</text>
</comment>
<accession>A0ABQ8JUS0</accession>
<feature type="domain" description="CUB" evidence="9">
    <location>
        <begin position="1029"/>
        <end position="1141"/>
    </location>
</feature>
<dbReference type="SUPFAM" id="SSF103473">
    <property type="entry name" value="MFS general substrate transporter"/>
    <property type="match status" value="1"/>
</dbReference>
<keyword evidence="4 8" id="KW-0472">Membrane</keyword>
<feature type="transmembrane region" description="Helical" evidence="8">
    <location>
        <begin position="1778"/>
        <end position="1802"/>
    </location>
</feature>
<evidence type="ECO:0000313" key="12">
    <source>
        <dbReference type="Proteomes" id="UP000887458"/>
    </source>
</evidence>
<feature type="domain" description="CUB" evidence="9">
    <location>
        <begin position="1154"/>
        <end position="1311"/>
    </location>
</feature>
<dbReference type="PANTHER" id="PTHR11662">
    <property type="entry name" value="SOLUTE CARRIER FAMILY 17"/>
    <property type="match status" value="1"/>
</dbReference>
<comment type="subcellular location">
    <subcellularLocation>
        <location evidence="1">Membrane</location>
        <topology evidence="1">Multi-pass membrane protein</topology>
    </subcellularLocation>
</comment>
<dbReference type="Pfam" id="PF07690">
    <property type="entry name" value="MFS_1"/>
    <property type="match status" value="1"/>
</dbReference>
<feature type="transmembrane region" description="Helical" evidence="8">
    <location>
        <begin position="1495"/>
        <end position="1513"/>
    </location>
</feature>
<dbReference type="PROSITE" id="PS01180">
    <property type="entry name" value="CUB"/>
    <property type="match status" value="6"/>
</dbReference>
<dbReference type="Gene3D" id="1.20.1250.20">
    <property type="entry name" value="MFS general substrate transporter like domains"/>
    <property type="match status" value="2"/>
</dbReference>
<reference evidence="11 12" key="2">
    <citation type="journal article" date="2022" name="Mol. Biol. Evol.">
        <title>Comparative Genomics Reveals Insights into the Divergent Evolution of Astigmatic Mites and Household Pest Adaptations.</title>
        <authorList>
            <person name="Xiong Q."/>
            <person name="Wan A.T."/>
            <person name="Liu X."/>
            <person name="Fung C.S."/>
            <person name="Xiao X."/>
            <person name="Malainual N."/>
            <person name="Hou J."/>
            <person name="Wang L."/>
            <person name="Wang M."/>
            <person name="Yang K.Y."/>
            <person name="Cui Y."/>
            <person name="Leung E.L."/>
            <person name="Nong W."/>
            <person name="Shin S.K."/>
            <person name="Au S.W."/>
            <person name="Jeong K.Y."/>
            <person name="Chew F.T."/>
            <person name="Hui J.H."/>
            <person name="Leung T.F."/>
            <person name="Tungtrongchitr A."/>
            <person name="Zhong N."/>
            <person name="Liu Z."/>
            <person name="Tsui S.K."/>
        </authorList>
    </citation>
    <scope>NUCLEOTIDE SEQUENCE [LARGE SCALE GENOMIC DNA]</scope>
    <source>
        <strain evidence="11">Derp</strain>
    </source>
</reference>
<dbReference type="Proteomes" id="UP000887458">
    <property type="component" value="Unassembled WGS sequence"/>
</dbReference>
<feature type="compositionally biased region" description="Low complexity" evidence="7">
    <location>
        <begin position="439"/>
        <end position="450"/>
    </location>
</feature>
<feature type="transmembrane region" description="Helical" evidence="8">
    <location>
        <begin position="1613"/>
        <end position="1634"/>
    </location>
</feature>
<evidence type="ECO:0000256" key="7">
    <source>
        <dbReference type="SAM" id="MobiDB-lite"/>
    </source>
</evidence>
<evidence type="ECO:0000256" key="2">
    <source>
        <dbReference type="ARBA" id="ARBA00022692"/>
    </source>
</evidence>
<keyword evidence="3 8" id="KW-1133">Transmembrane helix</keyword>
<reference evidence="11 12" key="1">
    <citation type="journal article" date="2018" name="J. Allergy Clin. Immunol.">
        <title>High-quality assembly of Dermatophagoides pteronyssinus genome and transcriptome reveals a wide range of novel allergens.</title>
        <authorList>
            <person name="Liu X.Y."/>
            <person name="Yang K.Y."/>
            <person name="Wang M.Q."/>
            <person name="Kwok J.S."/>
            <person name="Zeng X."/>
            <person name="Yang Z."/>
            <person name="Xiao X.J."/>
            <person name="Lau C.P."/>
            <person name="Li Y."/>
            <person name="Huang Z.M."/>
            <person name="Ba J.G."/>
            <person name="Yim A.K."/>
            <person name="Ouyang C.Y."/>
            <person name="Ngai S.M."/>
            <person name="Chan T.F."/>
            <person name="Leung E.L."/>
            <person name="Liu L."/>
            <person name="Liu Z.G."/>
            <person name="Tsui S.K."/>
        </authorList>
    </citation>
    <scope>NUCLEOTIDE SEQUENCE [LARGE SCALE GENOMIC DNA]</scope>
    <source>
        <strain evidence="11">Derp</strain>
    </source>
</reference>
<feature type="domain" description="CUB" evidence="9">
    <location>
        <begin position="531"/>
        <end position="657"/>
    </location>
</feature>
<dbReference type="Pfam" id="PF00431">
    <property type="entry name" value="CUB"/>
    <property type="match status" value="5"/>
</dbReference>
<dbReference type="InterPro" id="IPR050382">
    <property type="entry name" value="MFS_Na/Anion_cotransporter"/>
</dbReference>
<dbReference type="EMBL" id="NJHN03000012">
    <property type="protein sequence ID" value="KAH9426210.1"/>
    <property type="molecule type" value="Genomic_DNA"/>
</dbReference>
<gene>
    <name evidence="11" type="ORF">DERP_007150</name>
</gene>
<dbReference type="InterPro" id="IPR020846">
    <property type="entry name" value="MFS_dom"/>
</dbReference>
<feature type="domain" description="CUB" evidence="9">
    <location>
        <begin position="1343"/>
        <end position="1490"/>
    </location>
</feature>
<keyword evidence="5" id="KW-1015">Disulfide bond</keyword>
<comment type="caution">
    <text evidence="11">The sequence shown here is derived from an EMBL/GenBank/DDBJ whole genome shotgun (WGS) entry which is preliminary data.</text>
</comment>
<keyword evidence="2 8" id="KW-0812">Transmembrane</keyword>
<evidence type="ECO:0000256" key="6">
    <source>
        <dbReference type="PROSITE-ProRule" id="PRU00059"/>
    </source>
</evidence>
<dbReference type="InterPro" id="IPR036259">
    <property type="entry name" value="MFS_trans_sf"/>
</dbReference>
<dbReference type="SMART" id="SM00042">
    <property type="entry name" value="CUB"/>
    <property type="match status" value="6"/>
</dbReference>
<feature type="transmembrane region" description="Helical" evidence="8">
    <location>
        <begin position="1814"/>
        <end position="1834"/>
    </location>
</feature>
<feature type="domain" description="Major facilitator superfamily (MFS) profile" evidence="10">
    <location>
        <begin position="1500"/>
        <end position="1934"/>
    </location>
</feature>
<evidence type="ECO:0000259" key="10">
    <source>
        <dbReference type="PROSITE" id="PS50850"/>
    </source>
</evidence>
<sequence length="1943" mass="220365">MASFIIANRIRSSPLLSLTWWLSTTTILTIVILSIIIDSIDCINEIKYYHYSIDHQQQPNFNPYSLPTINGKLLASNQTFFLRKKNRQPNNQTSSLLSSARQQQQQQQYPLKQWQPSLNRNLNSNSTTTTTHPYHVLIGEGRNPLPSSSSDNETVKASDSNIQPISIIRTNSFQRQPLMDQQYHISQEPIIDIQEPPLPNYQCDSIIQDYHFIIESPEYPAQYPLNRICSYYIGKNRSDVCQIELTISDMDIEDTAQCTDDYLDLGITSIKPLNQTKQPQQQQQGERLCGLMLRNTRRVINFPLNTTHIRLTFHSDSKNDRPYRGFSAEIQQIPGTCSYVNYSYTTDWNQQYPISGKNPVYQPGRSGSYPSSQIPINTGSSYNPAYGNKFPSTVGINHYSPKPFSGTSGGSFYPSSPSPPQQQPYPMNGQYPINTAGQYPGYHGQQQPYPTSGINTGYGQRLYPPQHPIYNNRPSLQDSSGVIYQNADKRPGFNSGGSDMKIPYDQNRPSSIYPPHTNASKVGPIYLASYCDVYLGEYQGEIRSPGYPFGYPVNHTCMYTVKKANDDVCGLELIFHHFDVQTPNTQKDLTDNCYGDYLILPDGDRLCGYYTQSMSGDYKLKKYFEFPETSEYVFMQFISDGQQTPDGSGFWIEVKQLPNTCKTKIDYPSKRCDRIISGQYSTVDRVYSPGFPQYYGKRQQCVYFVQPMDDKTCEFELDLVQFNLEQPNNPQENCRKDYLQLPDRKRICGHHKFRRIFQFPKYHDRTSMFYFHSDDQIEDRGYEIVIRQVPNSCDNYNYNTSGQFPTTGPPQSWNTNVYVPANDPNIPAGYVPPTPVFTYDNNTGGLQPYQPPLRPGSSIYPNGPNVIKMGSGEFGRKNLMPSNVNVPGYPTPPPYWMNTNIPNNLNDPRNVDSSGTIPLFYANGTLATRIPPMKPVDMIPYLKKGKTFVQKDNVGRSFTIHTPQDMNAVSFNRIPPSSSSNFQPDEPEFQSSARIQRLPKMNERFRSFDQIPAAAAAIDTMNVMPAYNCDQTITRPVEYIRSPNFPNNYPVVTRCIYSILKSDTNVCQIHLHLLSLDLEYTTGCRNDYLHIEPTGERLCGRFSQPEVRVINYYGYSRDIRLIFNSDREITSAGFEAHIAPQALINLNQSSTTLIPGMLSPNRRLCQTTTAMETYFESDNFPLEYPSNLDCLYKIFRANRNVCRLEINFEEFNVGDENYFGPGDNQRSPVRSDEYPNEEIAEQRERQRNRPVGECLNDFIEIDGIRYCGQRSGQQIAINFPKFLNEIPLRFISVNSPHVSSFNGFRLKIRQIDENCRKSSLTSRSNNNDVEMEDEFGPAIIESCPKLASTNSTSTLQSSSSSAPMMMVTGLDETANYPSSIISEEFVKIQSPQFSLPSQLQYEPFLDCNYVIQKVNKDICSLEIRFEMFSLEESRSCTKDYLEINHLLRLCGKLPMDTTRVFDFNDDKMIIQFHTDSDQQEKGFAMILKQIRYIHHHGQIIAALIMLSTMMAYFGRMNLSTAIVEMVKHHNKNSTNNETTTTSVKHFDWNEKTQGVILGSFFYGYFALQLITGRLTEIIGPRLLGTIGLASTALINFLTPLLAEHYGWFVASRVLMGTLQAGIFPCAFALAAHWIPDHERSTVTSMAYIGGNLGTIIASGLSGWLCKHGFAGGWPSVFYVTGIIATIITILYWLIISNNPEDSNKISQNEIDYIRNNINTVNENRKKLPVPWIQFLRSPAVYAGIFSQFSMMWAITVMMTKLPDYMHNVMKIPIESTGFFGSALYTAESLSLFFGGIIADIIIKRGRFSKTKIRKSFQALAAFGSSIGLFIVPSLGPNAGMFLFVMIISMSLLGLQSGGIVPLPADLTTEFTATIFGLFNMIAMTNGFIGPYVIGAMLDADTTHPYKQWMIVWYFTATLRIVSGLVFILIGSAENQGWDMLHLQ</sequence>